<dbReference type="InterPro" id="IPR036388">
    <property type="entry name" value="WH-like_DNA-bd_sf"/>
</dbReference>
<dbReference type="EMBL" id="JAYLLH010000022">
    <property type="protein sequence ID" value="MEC3862459.1"/>
    <property type="molecule type" value="Genomic_DNA"/>
</dbReference>
<gene>
    <name evidence="5" type="ORF">VK792_14295</name>
</gene>
<comment type="caution">
    <text evidence="5">The sequence shown here is derived from an EMBL/GenBank/DDBJ whole genome shotgun (WGS) entry which is preliminary data.</text>
</comment>
<dbReference type="PRINTS" id="PR00038">
    <property type="entry name" value="HTHLUXR"/>
</dbReference>
<proteinExistence type="predicted"/>
<keyword evidence="2" id="KW-0238">DNA-binding</keyword>
<dbReference type="PANTHER" id="PTHR44688">
    <property type="entry name" value="DNA-BINDING TRANSCRIPTIONAL ACTIVATOR DEVR_DOSR"/>
    <property type="match status" value="1"/>
</dbReference>
<organism evidence="5 6">
    <name type="scientific">Mesobacterium hydrothermale</name>
    <dbReference type="NCBI Taxonomy" id="3111907"/>
    <lineage>
        <taxon>Bacteria</taxon>
        <taxon>Pseudomonadati</taxon>
        <taxon>Pseudomonadota</taxon>
        <taxon>Alphaproteobacteria</taxon>
        <taxon>Rhodobacterales</taxon>
        <taxon>Roseobacteraceae</taxon>
        <taxon>Mesobacterium</taxon>
    </lineage>
</organism>
<reference evidence="5 6" key="1">
    <citation type="submission" date="2024-01" db="EMBL/GenBank/DDBJ databases">
        <title>Mesobacterium rodlantinim sp. nov., isolated from shallow sea hydrothermal systems off Kueishantao Island.</title>
        <authorList>
            <person name="Su Z."/>
            <person name="Tang K."/>
        </authorList>
    </citation>
    <scope>NUCLEOTIDE SEQUENCE [LARGE SCALE GENOMIC DNA]</scope>
    <source>
        <strain evidence="5 6">TK19101</strain>
    </source>
</reference>
<accession>A0ABU6HJ19</accession>
<evidence type="ECO:0000313" key="5">
    <source>
        <dbReference type="EMBL" id="MEC3862459.1"/>
    </source>
</evidence>
<dbReference type="Proteomes" id="UP001348149">
    <property type="component" value="Unassembled WGS sequence"/>
</dbReference>
<dbReference type="SUPFAM" id="SSF46894">
    <property type="entry name" value="C-terminal effector domain of the bipartite response regulators"/>
    <property type="match status" value="1"/>
</dbReference>
<dbReference type="PROSITE" id="PS50043">
    <property type="entry name" value="HTH_LUXR_2"/>
    <property type="match status" value="1"/>
</dbReference>
<dbReference type="SMART" id="SM00421">
    <property type="entry name" value="HTH_LUXR"/>
    <property type="match status" value="1"/>
</dbReference>
<evidence type="ECO:0000256" key="1">
    <source>
        <dbReference type="ARBA" id="ARBA00023015"/>
    </source>
</evidence>
<dbReference type="InterPro" id="IPR000792">
    <property type="entry name" value="Tscrpt_reg_LuxR_C"/>
</dbReference>
<sequence length="56" mass="5849">MEVLGLLGEGLSNAAIADRLFVSAKTVDHHVSAILGKLDVASRGEAAALARNEGWF</sequence>
<keyword evidence="6" id="KW-1185">Reference proteome</keyword>
<keyword evidence="1" id="KW-0805">Transcription regulation</keyword>
<evidence type="ECO:0000259" key="4">
    <source>
        <dbReference type="PROSITE" id="PS50043"/>
    </source>
</evidence>
<dbReference type="Pfam" id="PF00196">
    <property type="entry name" value="GerE"/>
    <property type="match status" value="1"/>
</dbReference>
<name>A0ABU6HJ19_9RHOB</name>
<evidence type="ECO:0000313" key="6">
    <source>
        <dbReference type="Proteomes" id="UP001348149"/>
    </source>
</evidence>
<keyword evidence="3" id="KW-0804">Transcription</keyword>
<dbReference type="RefSeq" id="WP_326298259.1">
    <property type="nucleotide sequence ID" value="NZ_JAYLLH010000022.1"/>
</dbReference>
<dbReference type="PANTHER" id="PTHR44688:SF16">
    <property type="entry name" value="DNA-BINDING TRANSCRIPTIONAL ACTIVATOR DEVR_DOSR"/>
    <property type="match status" value="1"/>
</dbReference>
<dbReference type="CDD" id="cd06170">
    <property type="entry name" value="LuxR_C_like"/>
    <property type="match status" value="1"/>
</dbReference>
<dbReference type="Gene3D" id="1.10.10.10">
    <property type="entry name" value="Winged helix-like DNA-binding domain superfamily/Winged helix DNA-binding domain"/>
    <property type="match status" value="1"/>
</dbReference>
<evidence type="ECO:0000256" key="2">
    <source>
        <dbReference type="ARBA" id="ARBA00023125"/>
    </source>
</evidence>
<dbReference type="InterPro" id="IPR016032">
    <property type="entry name" value="Sig_transdc_resp-reg_C-effctor"/>
</dbReference>
<protein>
    <submittedName>
        <fullName evidence="5">LuxR C-terminal-related transcriptional regulator</fullName>
    </submittedName>
</protein>
<evidence type="ECO:0000256" key="3">
    <source>
        <dbReference type="ARBA" id="ARBA00023163"/>
    </source>
</evidence>
<feature type="domain" description="HTH luxR-type" evidence="4">
    <location>
        <begin position="1"/>
        <end position="54"/>
    </location>
</feature>
<dbReference type="PROSITE" id="PS00622">
    <property type="entry name" value="HTH_LUXR_1"/>
    <property type="match status" value="1"/>
</dbReference>